<dbReference type="RefSeq" id="WP_033408011.1">
    <property type="nucleotide sequence ID" value="NZ_CP197400.1"/>
</dbReference>
<accession>A0A4Y8WN51</accession>
<dbReference type="EMBL" id="SPNC01000162">
    <property type="protein sequence ID" value="TFH94207.1"/>
    <property type="molecule type" value="Genomic_DNA"/>
</dbReference>
<protein>
    <submittedName>
        <fullName evidence="1">Uncharacterized protein</fullName>
    </submittedName>
</protein>
<evidence type="ECO:0000313" key="1">
    <source>
        <dbReference type="EMBL" id="TFH94207.1"/>
    </source>
</evidence>
<proteinExistence type="predicted"/>
<comment type="caution">
    <text evidence="1">The sequence shown here is derived from an EMBL/GenBank/DDBJ whole genome shotgun (WGS) entry which is preliminary data.</text>
</comment>
<dbReference type="Proteomes" id="UP000297225">
    <property type="component" value="Unassembled WGS sequence"/>
</dbReference>
<name>A0A4Y8WN51_9PORP</name>
<organism evidence="1 2">
    <name type="scientific">Porphyromonas levii</name>
    <dbReference type="NCBI Taxonomy" id="28114"/>
    <lineage>
        <taxon>Bacteria</taxon>
        <taxon>Pseudomonadati</taxon>
        <taxon>Bacteroidota</taxon>
        <taxon>Bacteroidia</taxon>
        <taxon>Bacteroidales</taxon>
        <taxon>Porphyromonadaceae</taxon>
        <taxon>Porphyromonas</taxon>
    </lineage>
</organism>
<gene>
    <name evidence="1" type="ORF">E4P47_08490</name>
</gene>
<dbReference type="OrthoDB" id="1017055at2"/>
<keyword evidence="2" id="KW-1185">Reference proteome</keyword>
<evidence type="ECO:0000313" key="2">
    <source>
        <dbReference type="Proteomes" id="UP000297225"/>
    </source>
</evidence>
<reference evidence="1 2" key="1">
    <citation type="submission" date="2019-03" db="EMBL/GenBank/DDBJ databases">
        <title>Porphyromonas levii Isolated from the Uterus of Dairy Cows.</title>
        <authorList>
            <person name="Francis A.M."/>
        </authorList>
    </citation>
    <scope>NUCLEOTIDE SEQUENCE [LARGE SCALE GENOMIC DNA]</scope>
    <source>
        <strain evidence="1 2">AF5678</strain>
    </source>
</reference>
<sequence>MNKQKGLLIGGSVIIVIAGGIMAYSAFTRGRGKNETATASAQIFRPESQPATDISVDEATALMAEATGENPLYDLYRFYNDNNMVFLDKEAPCNKGTEALQAFVEQFSRDSQFQANRTKISEGGMRPDFSSLSLVIAEPDSTNFFGAWSNIAPNEASFCHGWLGSEMLEEYTFTRKDSASHWVLTDYFSALAELD</sequence>
<dbReference type="AlphaFoldDB" id="A0A4Y8WN51"/>
<dbReference type="GeneID" id="66796367"/>